<keyword evidence="5 7" id="KW-0720">Serine protease</keyword>
<evidence type="ECO:0000259" key="9">
    <source>
        <dbReference type="Pfam" id="PF17766"/>
    </source>
</evidence>
<reference evidence="10 11" key="1">
    <citation type="journal article" date="2017" name="Nature">
        <title>The Apostasia genome and the evolution of orchids.</title>
        <authorList>
            <person name="Zhang G.Q."/>
            <person name="Liu K.W."/>
            <person name="Li Z."/>
            <person name="Lohaus R."/>
            <person name="Hsiao Y.Y."/>
            <person name="Niu S.C."/>
            <person name="Wang J.Y."/>
            <person name="Lin Y.C."/>
            <person name="Xu Q."/>
            <person name="Chen L.J."/>
            <person name="Yoshida K."/>
            <person name="Fujiwara S."/>
            <person name="Wang Z.W."/>
            <person name="Zhang Y.Q."/>
            <person name="Mitsuda N."/>
            <person name="Wang M."/>
            <person name="Liu G.H."/>
            <person name="Pecoraro L."/>
            <person name="Huang H.X."/>
            <person name="Xiao X.J."/>
            <person name="Lin M."/>
            <person name="Wu X.Y."/>
            <person name="Wu W.L."/>
            <person name="Chen Y.Y."/>
            <person name="Chang S.B."/>
            <person name="Sakamoto S."/>
            <person name="Ohme-Takagi M."/>
            <person name="Yagi M."/>
            <person name="Zeng S.J."/>
            <person name="Shen C.Y."/>
            <person name="Yeh C.M."/>
            <person name="Luo Y.B."/>
            <person name="Tsai W.C."/>
            <person name="Van de Peer Y."/>
            <person name="Liu Z.J."/>
        </authorList>
    </citation>
    <scope>NUCLEOTIDE SEQUENCE [LARGE SCALE GENOMIC DNA]</scope>
    <source>
        <strain evidence="11">cv. Shenzhen</strain>
        <tissue evidence="10">Stem</tissue>
    </source>
</reference>
<dbReference type="InterPro" id="IPR015500">
    <property type="entry name" value="Peptidase_S8_subtilisin-rel"/>
</dbReference>
<evidence type="ECO:0000256" key="1">
    <source>
        <dbReference type="ARBA" id="ARBA00011073"/>
    </source>
</evidence>
<dbReference type="Proteomes" id="UP000236161">
    <property type="component" value="Unassembled WGS sequence"/>
</dbReference>
<dbReference type="SUPFAM" id="SSF52743">
    <property type="entry name" value="Subtilisin-like"/>
    <property type="match status" value="1"/>
</dbReference>
<keyword evidence="3" id="KW-0732">Signal</keyword>
<evidence type="ECO:0000256" key="7">
    <source>
        <dbReference type="PROSITE-ProRule" id="PRU01240"/>
    </source>
</evidence>
<dbReference type="InterPro" id="IPR045051">
    <property type="entry name" value="SBT"/>
</dbReference>
<evidence type="ECO:0000256" key="4">
    <source>
        <dbReference type="ARBA" id="ARBA00022801"/>
    </source>
</evidence>
<evidence type="ECO:0000313" key="11">
    <source>
        <dbReference type="Proteomes" id="UP000236161"/>
    </source>
</evidence>
<dbReference type="InterPro" id="IPR023828">
    <property type="entry name" value="Peptidase_S8_Ser-AS"/>
</dbReference>
<dbReference type="Pfam" id="PF00082">
    <property type="entry name" value="Peptidase_S8"/>
    <property type="match status" value="1"/>
</dbReference>
<dbReference type="PANTHER" id="PTHR10795">
    <property type="entry name" value="PROPROTEIN CONVERTASE SUBTILISIN/KEXIN"/>
    <property type="match status" value="1"/>
</dbReference>
<feature type="active site" description="Charge relay system" evidence="6 7">
    <location>
        <position position="385"/>
    </location>
</feature>
<protein>
    <submittedName>
        <fullName evidence="10">Cucumisin</fullName>
    </submittedName>
</protein>
<dbReference type="InterPro" id="IPR041469">
    <property type="entry name" value="Subtilisin-like_FN3"/>
</dbReference>
<dbReference type="OrthoDB" id="206201at2759"/>
<keyword evidence="4 7" id="KW-0378">Hydrolase</keyword>
<dbReference type="GO" id="GO:0004252">
    <property type="term" value="F:serine-type endopeptidase activity"/>
    <property type="evidence" value="ECO:0007669"/>
    <property type="project" value="UniProtKB-UniRule"/>
</dbReference>
<comment type="similarity">
    <text evidence="1 7">Belongs to the peptidase S8 family.</text>
</comment>
<feature type="domain" description="Subtilisin-like protease fibronectin type-III" evidence="9">
    <location>
        <begin position="491"/>
        <end position="590"/>
    </location>
</feature>
<dbReference type="InterPro" id="IPR000209">
    <property type="entry name" value="Peptidase_S8/S53_dom"/>
</dbReference>
<dbReference type="Pfam" id="PF17766">
    <property type="entry name" value="fn3_6"/>
    <property type="match status" value="1"/>
</dbReference>
<gene>
    <name evidence="10" type="ORF">AXF42_Ash007914</name>
</gene>
<dbReference type="Gene3D" id="3.40.50.200">
    <property type="entry name" value="Peptidase S8/S53 domain"/>
    <property type="match status" value="1"/>
</dbReference>
<dbReference type="CDD" id="cd04852">
    <property type="entry name" value="Peptidases_S8_3"/>
    <property type="match status" value="1"/>
</dbReference>
<feature type="domain" description="Peptidase S8/S53" evidence="8">
    <location>
        <begin position="2"/>
        <end position="436"/>
    </location>
</feature>
<accession>A0A2I0B5P4</accession>
<evidence type="ECO:0000256" key="2">
    <source>
        <dbReference type="ARBA" id="ARBA00022670"/>
    </source>
</evidence>
<dbReference type="InterPro" id="IPR036852">
    <property type="entry name" value="Peptidase_S8/S53_dom_sf"/>
</dbReference>
<dbReference type="InterPro" id="IPR034197">
    <property type="entry name" value="Peptidases_S8_3"/>
</dbReference>
<evidence type="ECO:0000256" key="5">
    <source>
        <dbReference type="ARBA" id="ARBA00022825"/>
    </source>
</evidence>
<keyword evidence="2 7" id="KW-0645">Protease</keyword>
<dbReference type="STRING" id="1088818.A0A2I0B5P4"/>
<organism evidence="10 11">
    <name type="scientific">Apostasia shenzhenica</name>
    <dbReference type="NCBI Taxonomy" id="1088818"/>
    <lineage>
        <taxon>Eukaryota</taxon>
        <taxon>Viridiplantae</taxon>
        <taxon>Streptophyta</taxon>
        <taxon>Embryophyta</taxon>
        <taxon>Tracheophyta</taxon>
        <taxon>Spermatophyta</taxon>
        <taxon>Magnoliopsida</taxon>
        <taxon>Liliopsida</taxon>
        <taxon>Asparagales</taxon>
        <taxon>Orchidaceae</taxon>
        <taxon>Apostasioideae</taxon>
        <taxon>Apostasia</taxon>
    </lineage>
</organism>
<feature type="active site" description="Charge relay system" evidence="6 7">
    <location>
        <position position="3"/>
    </location>
</feature>
<dbReference type="PROSITE" id="PS00138">
    <property type="entry name" value="SUBTILASE_SER"/>
    <property type="match status" value="1"/>
</dbReference>
<dbReference type="FunFam" id="2.60.40.2310:FF:000001">
    <property type="entry name" value="Subtilisin-like protease SBT1.5"/>
    <property type="match status" value="1"/>
</dbReference>
<evidence type="ECO:0000313" key="10">
    <source>
        <dbReference type="EMBL" id="PKA63118.1"/>
    </source>
</evidence>
<evidence type="ECO:0000259" key="8">
    <source>
        <dbReference type="Pfam" id="PF00082"/>
    </source>
</evidence>
<dbReference type="GO" id="GO:0006508">
    <property type="term" value="P:proteolysis"/>
    <property type="evidence" value="ECO:0007669"/>
    <property type="project" value="UniProtKB-KW"/>
</dbReference>
<proteinExistence type="inferred from homology"/>
<evidence type="ECO:0000256" key="3">
    <source>
        <dbReference type="ARBA" id="ARBA00022729"/>
    </source>
</evidence>
<feature type="active site" description="Charge relay system" evidence="6 7">
    <location>
        <position position="67"/>
    </location>
</feature>
<name>A0A2I0B5P4_9ASPA</name>
<evidence type="ECO:0000256" key="6">
    <source>
        <dbReference type="PIRSR" id="PIRSR615500-1"/>
    </source>
</evidence>
<sequence length="593" mass="61908">MLDTGIWPESKSFDDAGFGPPPKKWKGICQFKNNFTCNNKIIGARYYHHEGNTSEGNAASPLDTIGHGTHTASTAGGRPAANASLGGLADGLARGGVPSARIAVYKVCWDNGCSDADILAGFDDAIAEGVDIISISIGGGSSEYFSDSIAIGSFHATKNGVLASCSAGNAGPSASSVGNFAPWMFTVAASTIDRKFIAETKLGSGKVYQGRALNTFGGNGKMFPLIYGGNAPNRSSGVDGSNFCTIGSLDERLVKGKVVICEAADTGFAQRLAGAVATIMQTDRPNDFAFEFELPASVLGVDDVTQIIQYSNKTKNPTASVSKSQGVFDGAAPYVVSFSSRGPNPLTPNILKPDIVAPGVDILAAWSPLSGETPGALYNIISGTSMSCPHASGAAAYVKSFHPTWSPAAVKSALLTTAYVMSSRKNKEAELAYGAGHINPVAAVKPGLVYDAAEIDYVKFLCGQGYTTKNLRLITGDNSSCTAATNGTVFDLNYPSFALSVINITKPISQTFHRTVTNVGAANSTYRASVSAPAGLKITVEPEELSFEALLEKKTFALKIEGEVRKTSTVLSAALIWSDETHHVRSPIAVFAS</sequence>
<dbReference type="Gene3D" id="3.50.30.30">
    <property type="match status" value="1"/>
</dbReference>
<dbReference type="FunFam" id="3.40.50.200:FF:000006">
    <property type="entry name" value="Subtilisin-like protease SBT1.5"/>
    <property type="match status" value="1"/>
</dbReference>
<dbReference type="PRINTS" id="PR00723">
    <property type="entry name" value="SUBTILISIN"/>
</dbReference>
<dbReference type="Gene3D" id="2.60.40.2310">
    <property type="match status" value="1"/>
</dbReference>
<dbReference type="EMBL" id="KZ451911">
    <property type="protein sequence ID" value="PKA63118.1"/>
    <property type="molecule type" value="Genomic_DNA"/>
</dbReference>
<dbReference type="CDD" id="cd02120">
    <property type="entry name" value="PA_subtilisin_like"/>
    <property type="match status" value="1"/>
</dbReference>
<dbReference type="PROSITE" id="PS51892">
    <property type="entry name" value="SUBTILASE"/>
    <property type="match status" value="1"/>
</dbReference>
<dbReference type="AlphaFoldDB" id="A0A2I0B5P4"/>
<keyword evidence="11" id="KW-1185">Reference proteome</keyword>